<gene>
    <name evidence="1" type="ORF">CLOSTASPAR_05965</name>
</gene>
<dbReference type="Proteomes" id="UP000004756">
    <property type="component" value="Unassembled WGS sequence"/>
</dbReference>
<reference evidence="1 2" key="1">
    <citation type="submission" date="2009-02" db="EMBL/GenBank/DDBJ databases">
        <title>Draft genome sequence of Clostridium asparagiforme (DSM 15981).</title>
        <authorList>
            <person name="Sudarsanam P."/>
            <person name="Ley R."/>
            <person name="Guruge J."/>
            <person name="Turnbaugh P.J."/>
            <person name="Mahowald M."/>
            <person name="Liep D."/>
            <person name="Gordon J."/>
        </authorList>
    </citation>
    <scope>NUCLEOTIDE SEQUENCE [LARGE SCALE GENOMIC DNA]</scope>
    <source>
        <strain evidence="1 2">DSM 15981</strain>
    </source>
</reference>
<dbReference type="HOGENOM" id="CLU_3197898_0_0_9"/>
<evidence type="ECO:0000313" key="1">
    <source>
        <dbReference type="EMBL" id="EEG51976.1"/>
    </source>
</evidence>
<accession>C0D9L5</accession>
<evidence type="ECO:0000313" key="2">
    <source>
        <dbReference type="Proteomes" id="UP000004756"/>
    </source>
</evidence>
<dbReference type="AlphaFoldDB" id="C0D9L5"/>
<keyword evidence="2" id="KW-1185">Reference proteome</keyword>
<protein>
    <submittedName>
        <fullName evidence="1">Uncharacterized protein</fullName>
    </submittedName>
</protein>
<comment type="caution">
    <text evidence="1">The sequence shown here is derived from an EMBL/GenBank/DDBJ whole genome shotgun (WGS) entry which is preliminary data.</text>
</comment>
<sequence>MIGKKQAAGDCAAALAGEPAEYKPAGVAPLNGSGQGFISSGGRAR</sequence>
<proteinExistence type="predicted"/>
<organism evidence="1 2">
    <name type="scientific">[Clostridium] asparagiforme DSM 15981</name>
    <dbReference type="NCBI Taxonomy" id="518636"/>
    <lineage>
        <taxon>Bacteria</taxon>
        <taxon>Bacillati</taxon>
        <taxon>Bacillota</taxon>
        <taxon>Clostridia</taxon>
        <taxon>Lachnospirales</taxon>
        <taxon>Lachnospiraceae</taxon>
        <taxon>Enterocloster</taxon>
    </lineage>
</organism>
<name>C0D9L5_9FIRM</name>
<dbReference type="EMBL" id="ACCJ01000497">
    <property type="protein sequence ID" value="EEG51976.1"/>
    <property type="molecule type" value="Genomic_DNA"/>
</dbReference>